<dbReference type="RefSeq" id="WP_316413772.1">
    <property type="nucleotide sequence ID" value="NZ_AP027080.1"/>
</dbReference>
<keyword evidence="3" id="KW-1185">Reference proteome</keyword>
<dbReference type="Proteomes" id="UP001238179">
    <property type="component" value="Chromosome"/>
</dbReference>
<sequence>MHQPDDVSQTWVPPAEAWTPQGQPPTLDPYYEDPYNPDPYSKM</sequence>
<evidence type="ECO:0000313" key="2">
    <source>
        <dbReference type="EMBL" id="BDU70871.1"/>
    </source>
</evidence>
<dbReference type="KEGG" id="msil:METEAL_00450"/>
<feature type="compositionally biased region" description="Polar residues" evidence="1">
    <location>
        <begin position="1"/>
        <end position="11"/>
    </location>
</feature>
<evidence type="ECO:0000313" key="3">
    <source>
        <dbReference type="Proteomes" id="UP001238179"/>
    </source>
</evidence>
<proteinExistence type="predicted"/>
<dbReference type="EMBL" id="AP027080">
    <property type="protein sequence ID" value="BDU70871.1"/>
    <property type="molecule type" value="Genomic_DNA"/>
</dbReference>
<gene>
    <name evidence="2" type="ORF">METEAL_00450</name>
</gene>
<feature type="region of interest" description="Disordered" evidence="1">
    <location>
        <begin position="1"/>
        <end position="43"/>
    </location>
</feature>
<protein>
    <submittedName>
        <fullName evidence="2">Uncharacterized protein</fullName>
    </submittedName>
</protein>
<name>A0AA48GE61_9BACT</name>
<organism evidence="2 3">
    <name type="scientific">Mesoterricola silvestris</name>
    <dbReference type="NCBI Taxonomy" id="2927979"/>
    <lineage>
        <taxon>Bacteria</taxon>
        <taxon>Pseudomonadati</taxon>
        <taxon>Acidobacteriota</taxon>
        <taxon>Holophagae</taxon>
        <taxon>Holophagales</taxon>
        <taxon>Holophagaceae</taxon>
        <taxon>Mesoterricola</taxon>
    </lineage>
</organism>
<dbReference type="AlphaFoldDB" id="A0AA48GE61"/>
<accession>A0AA48GE61</accession>
<reference evidence="3" key="1">
    <citation type="journal article" date="2023" name="Int. J. Syst. Evol. Microbiol.">
        <title>Mesoterricola silvestris gen. nov., sp. nov., Mesoterricola sediminis sp. nov., Geothrix oryzae sp. nov., Geothrix edaphica sp. nov., Geothrix rubra sp. nov., and Geothrix limicola sp. nov., six novel members of Acidobacteriota isolated from soils.</title>
        <authorList>
            <person name="Itoh H."/>
            <person name="Sugisawa Y."/>
            <person name="Mise K."/>
            <person name="Xu Z."/>
            <person name="Kuniyasu M."/>
            <person name="Ushijima N."/>
            <person name="Kawano K."/>
            <person name="Kobayashi E."/>
            <person name="Shiratori Y."/>
            <person name="Masuda Y."/>
            <person name="Senoo K."/>
        </authorList>
    </citation>
    <scope>NUCLEOTIDE SEQUENCE [LARGE SCALE GENOMIC DNA]</scope>
    <source>
        <strain evidence="3">W79</strain>
    </source>
</reference>
<feature type="compositionally biased region" description="Low complexity" evidence="1">
    <location>
        <begin position="28"/>
        <end position="43"/>
    </location>
</feature>
<evidence type="ECO:0000256" key="1">
    <source>
        <dbReference type="SAM" id="MobiDB-lite"/>
    </source>
</evidence>